<evidence type="ECO:0000256" key="1">
    <source>
        <dbReference type="ARBA" id="ARBA00004123"/>
    </source>
</evidence>
<dbReference type="SUPFAM" id="SSF57959">
    <property type="entry name" value="Leucine zipper domain"/>
    <property type="match status" value="1"/>
</dbReference>
<dbReference type="OrthoDB" id="2015618at2759"/>
<dbReference type="CDD" id="cd14708">
    <property type="entry name" value="bZIP_HBP1b-like"/>
    <property type="match status" value="1"/>
</dbReference>
<name>A0A834Z2D7_TETSI</name>
<feature type="compositionally biased region" description="Low complexity" evidence="8">
    <location>
        <begin position="262"/>
        <end position="277"/>
    </location>
</feature>
<dbReference type="GO" id="GO:0003700">
    <property type="term" value="F:DNA-binding transcription factor activity"/>
    <property type="evidence" value="ECO:0007669"/>
    <property type="project" value="InterPro"/>
</dbReference>
<evidence type="ECO:0000256" key="6">
    <source>
        <dbReference type="ARBA" id="ARBA00023242"/>
    </source>
</evidence>
<evidence type="ECO:0000256" key="8">
    <source>
        <dbReference type="SAM" id="MobiDB-lite"/>
    </source>
</evidence>
<dbReference type="PROSITE" id="PS50217">
    <property type="entry name" value="BZIP"/>
    <property type="match status" value="1"/>
</dbReference>
<organism evidence="11 12">
    <name type="scientific">Tetracentron sinense</name>
    <name type="common">Spur-leaf</name>
    <dbReference type="NCBI Taxonomy" id="13715"/>
    <lineage>
        <taxon>Eukaryota</taxon>
        <taxon>Viridiplantae</taxon>
        <taxon>Streptophyta</taxon>
        <taxon>Embryophyta</taxon>
        <taxon>Tracheophyta</taxon>
        <taxon>Spermatophyta</taxon>
        <taxon>Magnoliopsida</taxon>
        <taxon>Trochodendrales</taxon>
        <taxon>Trochodendraceae</taxon>
        <taxon>Tetracentron</taxon>
    </lineage>
</organism>
<evidence type="ECO:0000313" key="11">
    <source>
        <dbReference type="EMBL" id="KAF8398457.1"/>
    </source>
</evidence>
<keyword evidence="12" id="KW-1185">Reference proteome</keyword>
<feature type="compositionally biased region" description="Basic and acidic residues" evidence="8">
    <location>
        <begin position="325"/>
        <end position="334"/>
    </location>
</feature>
<evidence type="ECO:0000259" key="10">
    <source>
        <dbReference type="PROSITE" id="PS51806"/>
    </source>
</evidence>
<dbReference type="Pfam" id="PF14144">
    <property type="entry name" value="DOG1"/>
    <property type="match status" value="1"/>
</dbReference>
<dbReference type="OMA" id="MGNYMAL"/>
<dbReference type="InterPro" id="IPR025422">
    <property type="entry name" value="TGA_domain"/>
</dbReference>
<evidence type="ECO:0000256" key="2">
    <source>
        <dbReference type="ARBA" id="ARBA00007163"/>
    </source>
</evidence>
<protein>
    <submittedName>
        <fullName evidence="11">Uncharacterized protein</fullName>
    </submittedName>
</protein>
<dbReference type="InterPro" id="IPR044730">
    <property type="entry name" value="RNase_H-like_dom_plant"/>
</dbReference>
<dbReference type="PROSITE" id="PS00036">
    <property type="entry name" value="BZIP_BASIC"/>
    <property type="match status" value="1"/>
</dbReference>
<dbReference type="GO" id="GO:0004523">
    <property type="term" value="F:RNA-DNA hybrid ribonuclease activity"/>
    <property type="evidence" value="ECO:0007669"/>
    <property type="project" value="InterPro"/>
</dbReference>
<dbReference type="InterPro" id="IPR036397">
    <property type="entry name" value="RNaseH_sf"/>
</dbReference>
<proteinExistence type="inferred from homology"/>
<dbReference type="InterPro" id="IPR004827">
    <property type="entry name" value="bZIP"/>
</dbReference>
<dbReference type="CDD" id="cd06222">
    <property type="entry name" value="RNase_H_like"/>
    <property type="match status" value="1"/>
</dbReference>
<accession>A0A834Z2D7</accession>
<comment type="similarity">
    <text evidence="2">Belongs to the bZIP family.</text>
</comment>
<dbReference type="GO" id="GO:0006351">
    <property type="term" value="P:DNA-templated transcription"/>
    <property type="evidence" value="ECO:0007669"/>
    <property type="project" value="InterPro"/>
</dbReference>
<keyword evidence="3" id="KW-0805">Transcription regulation</keyword>
<dbReference type="SMART" id="SM00338">
    <property type="entry name" value="BRLZ"/>
    <property type="match status" value="1"/>
</dbReference>
<comment type="caution">
    <text evidence="11">The sequence shown here is derived from an EMBL/GenBank/DDBJ whole genome shotgun (WGS) entry which is preliminary data.</text>
</comment>
<feature type="domain" description="DOG1" evidence="10">
    <location>
        <begin position="419"/>
        <end position="633"/>
    </location>
</feature>
<evidence type="ECO:0000256" key="5">
    <source>
        <dbReference type="ARBA" id="ARBA00023163"/>
    </source>
</evidence>
<feature type="compositionally biased region" description="Polar residues" evidence="8">
    <location>
        <begin position="234"/>
        <end position="243"/>
    </location>
</feature>
<dbReference type="InterPro" id="IPR012337">
    <property type="entry name" value="RNaseH-like_sf"/>
</dbReference>
<dbReference type="InterPro" id="IPR002156">
    <property type="entry name" value="RNaseH_domain"/>
</dbReference>
<dbReference type="Gene3D" id="1.20.5.170">
    <property type="match status" value="1"/>
</dbReference>
<evidence type="ECO:0000256" key="7">
    <source>
        <dbReference type="SAM" id="Coils"/>
    </source>
</evidence>
<keyword evidence="6" id="KW-0539">Nucleus</keyword>
<dbReference type="InterPro" id="IPR046347">
    <property type="entry name" value="bZIP_sf"/>
</dbReference>
<feature type="coiled-coil region" evidence="7">
    <location>
        <begin position="352"/>
        <end position="379"/>
    </location>
</feature>
<dbReference type="GO" id="GO:0043565">
    <property type="term" value="F:sequence-specific DNA binding"/>
    <property type="evidence" value="ECO:0007669"/>
    <property type="project" value="InterPro"/>
</dbReference>
<dbReference type="GO" id="GO:0005634">
    <property type="term" value="C:nucleus"/>
    <property type="evidence" value="ECO:0007669"/>
    <property type="project" value="UniProtKB-SubCell"/>
</dbReference>
<dbReference type="Pfam" id="PF13456">
    <property type="entry name" value="RVT_3"/>
    <property type="match status" value="1"/>
</dbReference>
<keyword evidence="5" id="KW-0804">Transcription</keyword>
<evidence type="ECO:0000259" key="9">
    <source>
        <dbReference type="PROSITE" id="PS50217"/>
    </source>
</evidence>
<gene>
    <name evidence="11" type="ORF">HHK36_017385</name>
</gene>
<sequence length="637" mass="70880">MRLMASATLAWSLWKNRNSVMFQGSCKSPLMVARQAMGIVVKALASGSNMQTNHPSPNQNRFVRWIPPNDHWIKLNYDGSANLINGTIGVGVIARNSRGVILFGFSQGGKNDNARIAEAMAIKCAIELAFSKGWSQILIESDALALVNYLQNKLDPPHWDCLAIIANIQKLATTFPNINFNYVSRLVNSFAHKLAAFGQFSGEANSRSKDTGAYDMGELDQALFLYLEGQDHSSVQDQRQNSGIRPPTLNIFPSQPMHVEPSPKGSTSLTSPTSTVSKRSSEPSMELANPRNDVAARPEPGKTFKVGVKREGGNRRGPTSSSEQEGPKTPDPKTLRRLAQNREAARKSRLRKKAYVQQLESSRIKLTQLEQELQRARAQGLLFGGGALLGDQGLPVGINNLSSGISLRLTPLISVPFNAAVFDMEYARWLEENHRLMCELRAAVQEHLPENELQLFVDNCLAHYDQMIILKSMVVKSDVFHIVSGMWKTPAERCFMWIGGFRPSELIKILLNHIEPLTEQQILGICGLQQSTQETEEALSQGLEALYQSLSDTIASDALSFPSNMANYMGQMAIAMNKLSTLEGFVRQADNLRQQTLHRIDQILTTRQTARCFLAITEHFHRLQALSSLWLARPRQE</sequence>
<reference evidence="11 12" key="1">
    <citation type="submission" date="2020-04" db="EMBL/GenBank/DDBJ databases">
        <title>Plant Genome Project.</title>
        <authorList>
            <person name="Zhang R.-G."/>
        </authorList>
    </citation>
    <scope>NUCLEOTIDE SEQUENCE [LARGE SCALE GENOMIC DNA]</scope>
    <source>
        <strain evidence="11">YNK0</strain>
        <tissue evidence="11">Leaf</tissue>
    </source>
</reference>
<keyword evidence="7" id="KW-0175">Coiled coil</keyword>
<dbReference type="AlphaFoldDB" id="A0A834Z2D7"/>
<evidence type="ECO:0000256" key="4">
    <source>
        <dbReference type="ARBA" id="ARBA00023125"/>
    </source>
</evidence>
<dbReference type="SUPFAM" id="SSF53098">
    <property type="entry name" value="Ribonuclease H-like"/>
    <property type="match status" value="1"/>
</dbReference>
<dbReference type="PANTHER" id="PTHR45693:SF70">
    <property type="entry name" value="TRANSCRIPTION FACTOR HBP-1B(C38)-LIKE"/>
    <property type="match status" value="1"/>
</dbReference>
<dbReference type="Pfam" id="PF00170">
    <property type="entry name" value="bZIP_1"/>
    <property type="match status" value="1"/>
</dbReference>
<dbReference type="EMBL" id="JABCRI010000011">
    <property type="protein sequence ID" value="KAF8398457.1"/>
    <property type="molecule type" value="Genomic_DNA"/>
</dbReference>
<dbReference type="FunFam" id="1.20.5.170:FF:000019">
    <property type="entry name" value="BZIP family transcription factor"/>
    <property type="match status" value="1"/>
</dbReference>
<keyword evidence="4" id="KW-0238">DNA-binding</keyword>
<dbReference type="PROSITE" id="PS51806">
    <property type="entry name" value="DOG1"/>
    <property type="match status" value="1"/>
</dbReference>
<comment type="subcellular location">
    <subcellularLocation>
        <location evidence="1">Nucleus</location>
    </subcellularLocation>
</comment>
<dbReference type="Gene3D" id="3.30.420.10">
    <property type="entry name" value="Ribonuclease H-like superfamily/Ribonuclease H"/>
    <property type="match status" value="1"/>
</dbReference>
<feature type="compositionally biased region" description="Basic and acidic residues" evidence="8">
    <location>
        <begin position="294"/>
        <end position="314"/>
    </location>
</feature>
<evidence type="ECO:0000313" key="12">
    <source>
        <dbReference type="Proteomes" id="UP000655225"/>
    </source>
</evidence>
<evidence type="ECO:0000256" key="3">
    <source>
        <dbReference type="ARBA" id="ARBA00023015"/>
    </source>
</evidence>
<feature type="domain" description="BZIP" evidence="9">
    <location>
        <begin position="331"/>
        <end position="375"/>
    </location>
</feature>
<feature type="region of interest" description="Disordered" evidence="8">
    <location>
        <begin position="234"/>
        <end position="336"/>
    </location>
</feature>
<dbReference type="Proteomes" id="UP000655225">
    <property type="component" value="Unassembled WGS sequence"/>
</dbReference>
<dbReference type="PANTHER" id="PTHR45693">
    <property type="entry name" value="TRANSCRIPTION FACTOR TGA9"/>
    <property type="match status" value="1"/>
</dbReference>